<dbReference type="SUPFAM" id="SSF48371">
    <property type="entry name" value="ARM repeat"/>
    <property type="match status" value="1"/>
</dbReference>
<protein>
    <submittedName>
        <fullName evidence="1">HEAT repeat domain-containing protein</fullName>
    </submittedName>
</protein>
<dbReference type="Pfam" id="PF13646">
    <property type="entry name" value="HEAT_2"/>
    <property type="match status" value="1"/>
</dbReference>
<dbReference type="Gene3D" id="1.25.10.10">
    <property type="entry name" value="Leucine-rich Repeat Variant"/>
    <property type="match status" value="1"/>
</dbReference>
<keyword evidence="2" id="KW-1185">Reference proteome</keyword>
<dbReference type="InterPro" id="IPR016024">
    <property type="entry name" value="ARM-type_fold"/>
</dbReference>
<proteinExistence type="predicted"/>
<accession>A0ABS3I7Z4</accession>
<dbReference type="SMART" id="SM00567">
    <property type="entry name" value="EZ_HEAT"/>
    <property type="match status" value="4"/>
</dbReference>
<sequence>MSQQEVSLSPEVAAVLAGVDAFDWTAVSHAYGDASDMPSMLRALVVDAGADSESDSESVSELWGAIVHQGTVYSASTAAVPFMARLAAAGAATRECLWLLGWMAASDDTAPGAEDDIRNAVRAHADILGPLTCHDDGEIRKATVHALGQTRSTDLLPALRAARDDDKDPLVRAEAVIAMLRCGTPDAAGVIGGAYTDPAPAVRLAGVFASFDAGRPWTSETREALLSVPDPDSIAGQLLDDRYEALAWVVERLCDSGHGEAAAGLLIEAADREHADLTSVLYAATIACERSRAATELLRPFAAKYVEAEGARMLAQTLGLTPGPEPLALPVQASPDQLLGDDASLDVEEMRSRLAVPLPEYARLTAPVIDKKLALAAAVWERTGDPAPVVAAVTEVTDRLTGHEGFLWGYQRANAARTAARLGAEAAALDPVLHALLEDPIALAAAATALARAGCDLDVDHVADHLAAQAGQYRDDDTITALATLAPLMSPSALKRWHDVIKRDARFVTGGQLGTFVAADEQFRDALRTALAGASA</sequence>
<dbReference type="RefSeq" id="WP_207275074.1">
    <property type="nucleotide sequence ID" value="NZ_JAFMPK010000034.1"/>
</dbReference>
<name>A0ABS3I7Z4_9MICO</name>
<dbReference type="EMBL" id="JAFMPK010000034">
    <property type="protein sequence ID" value="MBO0609123.1"/>
    <property type="molecule type" value="Genomic_DNA"/>
</dbReference>
<gene>
    <name evidence="1" type="ORF">J0911_08765</name>
</gene>
<evidence type="ECO:0000313" key="2">
    <source>
        <dbReference type="Proteomes" id="UP000664617"/>
    </source>
</evidence>
<reference evidence="1 2" key="1">
    <citation type="submission" date="2021-03" db="EMBL/GenBank/DDBJ databases">
        <authorList>
            <person name="Xin L."/>
        </authorList>
    </citation>
    <scope>NUCLEOTIDE SEQUENCE [LARGE SCALE GENOMIC DNA]</scope>
    <source>
        <strain evidence="1 2">XHU 5031</strain>
    </source>
</reference>
<comment type="caution">
    <text evidence="1">The sequence shown here is derived from an EMBL/GenBank/DDBJ whole genome shotgun (WGS) entry which is preliminary data.</text>
</comment>
<evidence type="ECO:0000313" key="1">
    <source>
        <dbReference type="EMBL" id="MBO0609123.1"/>
    </source>
</evidence>
<reference evidence="2" key="2">
    <citation type="submission" date="2023-07" db="EMBL/GenBank/DDBJ databases">
        <title>Myceligenerans salitolerans sp. nov., a halotolerant actinomycete isolated from a salt lake in Xinjiang, China.</title>
        <authorList>
            <person name="Guan T."/>
        </authorList>
    </citation>
    <scope>NUCLEOTIDE SEQUENCE [LARGE SCALE GENOMIC DNA]</scope>
    <source>
        <strain evidence="2">XHU 5031</strain>
    </source>
</reference>
<dbReference type="Proteomes" id="UP000664617">
    <property type="component" value="Unassembled WGS sequence"/>
</dbReference>
<organism evidence="1 2">
    <name type="scientific">Myceligenerans salitolerans</name>
    <dbReference type="NCBI Taxonomy" id="1230528"/>
    <lineage>
        <taxon>Bacteria</taxon>
        <taxon>Bacillati</taxon>
        <taxon>Actinomycetota</taxon>
        <taxon>Actinomycetes</taxon>
        <taxon>Micrococcales</taxon>
        <taxon>Promicromonosporaceae</taxon>
        <taxon>Myceligenerans</taxon>
    </lineage>
</organism>
<dbReference type="InterPro" id="IPR011989">
    <property type="entry name" value="ARM-like"/>
</dbReference>
<dbReference type="InterPro" id="IPR004155">
    <property type="entry name" value="PBS_lyase_HEAT"/>
</dbReference>